<reference evidence="7" key="2">
    <citation type="submission" date="2020-09" db="EMBL/GenBank/DDBJ databases">
        <authorList>
            <person name="Sun Q."/>
            <person name="Ohkuma M."/>
        </authorList>
    </citation>
    <scope>NUCLEOTIDE SEQUENCE</scope>
    <source>
        <strain evidence="7">JCM 3090</strain>
    </source>
</reference>
<dbReference type="SUPFAM" id="SSF53474">
    <property type="entry name" value="alpha/beta-Hydrolases"/>
    <property type="match status" value="1"/>
</dbReference>
<reference evidence="7" key="1">
    <citation type="journal article" date="2014" name="Int. J. Syst. Evol. Microbiol.">
        <title>Complete genome sequence of Corynebacterium casei LMG S-19264T (=DSM 44701T), isolated from a smear-ripened cheese.</title>
        <authorList>
            <consortium name="US DOE Joint Genome Institute (JGI-PGF)"/>
            <person name="Walter F."/>
            <person name="Albersmeier A."/>
            <person name="Kalinowski J."/>
            <person name="Ruckert C."/>
        </authorList>
    </citation>
    <scope>NUCLEOTIDE SEQUENCE</scope>
    <source>
        <strain evidence="7">JCM 3090</strain>
    </source>
</reference>
<evidence type="ECO:0000259" key="5">
    <source>
        <dbReference type="Pfam" id="PF00561"/>
    </source>
</evidence>
<dbReference type="RefSeq" id="WP_189170570.1">
    <property type="nucleotide sequence ID" value="NZ_BMQB01000005.1"/>
</dbReference>
<evidence type="ECO:0000256" key="4">
    <source>
        <dbReference type="SAM" id="MobiDB-lite"/>
    </source>
</evidence>
<name>A0A8J3BA94_9ACTN</name>
<dbReference type="Proteomes" id="UP000649739">
    <property type="component" value="Unassembled WGS sequence"/>
</dbReference>
<evidence type="ECO:0000313" key="8">
    <source>
        <dbReference type="Proteomes" id="UP000649739"/>
    </source>
</evidence>
<protein>
    <submittedName>
        <fullName evidence="7">Protease</fullName>
    </submittedName>
</protein>
<dbReference type="Pfam" id="PF00561">
    <property type="entry name" value="Abhydrolase_1"/>
    <property type="match status" value="1"/>
</dbReference>
<comment type="caution">
    <text evidence="7">The sequence shown here is derived from an EMBL/GenBank/DDBJ whole genome shotgun (WGS) entry which is preliminary data.</text>
</comment>
<feature type="domain" description="Peptidase S33 tripeptidyl aminopeptidase-like C-terminal" evidence="6">
    <location>
        <begin position="394"/>
        <end position="462"/>
    </location>
</feature>
<feature type="region of interest" description="Disordered" evidence="4">
    <location>
        <begin position="464"/>
        <end position="488"/>
    </location>
</feature>
<dbReference type="InterPro" id="IPR013595">
    <property type="entry name" value="Pept_S33_TAP-like_C"/>
</dbReference>
<feature type="compositionally biased region" description="Low complexity" evidence="4">
    <location>
        <begin position="469"/>
        <end position="488"/>
    </location>
</feature>
<evidence type="ECO:0000256" key="1">
    <source>
        <dbReference type="ARBA" id="ARBA00010088"/>
    </source>
</evidence>
<feature type="domain" description="AB hydrolase-1" evidence="5">
    <location>
        <begin position="66"/>
        <end position="242"/>
    </location>
</feature>
<keyword evidence="3" id="KW-0378">Hydrolase</keyword>
<evidence type="ECO:0000313" key="7">
    <source>
        <dbReference type="EMBL" id="GGJ96565.1"/>
    </source>
</evidence>
<keyword evidence="7" id="KW-0645">Protease</keyword>
<dbReference type="InterPro" id="IPR000073">
    <property type="entry name" value="AB_hydrolase_1"/>
</dbReference>
<evidence type="ECO:0000256" key="3">
    <source>
        <dbReference type="ARBA" id="ARBA00022801"/>
    </source>
</evidence>
<dbReference type="PANTHER" id="PTHR43248">
    <property type="entry name" value="2-SUCCINYL-6-HYDROXY-2,4-CYCLOHEXADIENE-1-CARBOXYLATE SYNTHASE"/>
    <property type="match status" value="1"/>
</dbReference>
<dbReference type="InterPro" id="IPR051601">
    <property type="entry name" value="Serine_prot/Carboxylest_S33"/>
</dbReference>
<dbReference type="EMBL" id="BMQB01000005">
    <property type="protein sequence ID" value="GGJ96565.1"/>
    <property type="molecule type" value="Genomic_DNA"/>
</dbReference>
<dbReference type="PANTHER" id="PTHR43248:SF29">
    <property type="entry name" value="TRIPEPTIDYL AMINOPEPTIDASE"/>
    <property type="match status" value="1"/>
</dbReference>
<dbReference type="InterPro" id="IPR029058">
    <property type="entry name" value="AB_hydrolase_fold"/>
</dbReference>
<dbReference type="AlphaFoldDB" id="A0A8J3BA94"/>
<dbReference type="Gene3D" id="3.40.50.1820">
    <property type="entry name" value="alpha/beta hydrolase"/>
    <property type="match status" value="1"/>
</dbReference>
<evidence type="ECO:0000259" key="6">
    <source>
        <dbReference type="Pfam" id="PF08386"/>
    </source>
</evidence>
<organism evidence="7 8">
    <name type="scientific">Pilimelia anulata</name>
    <dbReference type="NCBI Taxonomy" id="53371"/>
    <lineage>
        <taxon>Bacteria</taxon>
        <taxon>Bacillati</taxon>
        <taxon>Actinomycetota</taxon>
        <taxon>Actinomycetes</taxon>
        <taxon>Micromonosporales</taxon>
        <taxon>Micromonosporaceae</taxon>
        <taxon>Pilimelia</taxon>
    </lineage>
</organism>
<evidence type="ECO:0000256" key="2">
    <source>
        <dbReference type="ARBA" id="ARBA00022729"/>
    </source>
</evidence>
<dbReference type="Pfam" id="PF08386">
    <property type="entry name" value="Abhydrolase_4"/>
    <property type="match status" value="1"/>
</dbReference>
<keyword evidence="8" id="KW-1185">Reference proteome</keyword>
<keyword evidence="2" id="KW-0732">Signal</keyword>
<proteinExistence type="inferred from homology"/>
<comment type="similarity">
    <text evidence="1">Belongs to the peptidase S33 family.</text>
</comment>
<accession>A0A8J3BA94</accession>
<sequence>MTPTARPRHVLRELLTQQLAWSAAGPGEVEHGTVAVPLDYADPRGERLTLALSRFRARDPGRRRGVLLAVNGGPGGYFGLGRRFASALSGSPLADRYDIIGFDPRGTGDSTPLLGEVTGTAAPFDSRPPDGDFATIAEDFRRREEGNRRAGGDRRPHFSTRNVARDLDVVRRALGEERINFLGYTYGTYLGAVYGSMFPRRLDRSVLDSCVHPDWTWRQQFMAQARASRANVDRWAAWVADRHDRYGLGRAAPLVRAAADAVLEGLVGEPDSRTLRSKLDGALGSRSADRARWADLAELLLDIRAHGHPAARRGLADERVWPPADADGSVRCGVLDAVSLEKEWPSDPEVYFADMRHFREHYPYGYGVHRAQPWVGAFRSFAAPEAPTELVRRRYPAGLIVHADGDPIDHYDGAPVMAQRLGHRLVTVTDSGQHEIYRFAGNAAVDAVVERYLLDGVLPERDPALPGTVARPDVPADAAARPVAEAAR</sequence>
<dbReference type="GO" id="GO:0008233">
    <property type="term" value="F:peptidase activity"/>
    <property type="evidence" value="ECO:0007669"/>
    <property type="project" value="UniProtKB-KW"/>
</dbReference>
<dbReference type="GO" id="GO:0006508">
    <property type="term" value="P:proteolysis"/>
    <property type="evidence" value="ECO:0007669"/>
    <property type="project" value="UniProtKB-KW"/>
</dbReference>
<gene>
    <name evidence="7" type="ORF">GCM10010123_28160</name>
</gene>